<dbReference type="EC" id="2.7.13.3" evidence="2"/>
<protein>
    <recommendedName>
        <fullName evidence="2">histidine kinase</fullName>
        <ecNumber evidence="2">2.7.13.3</ecNumber>
    </recommendedName>
</protein>
<dbReference type="AlphaFoldDB" id="A0A382WRG1"/>
<dbReference type="InterPro" id="IPR003594">
    <property type="entry name" value="HATPase_dom"/>
</dbReference>
<evidence type="ECO:0000256" key="5">
    <source>
        <dbReference type="ARBA" id="ARBA00022777"/>
    </source>
</evidence>
<evidence type="ECO:0000256" key="4">
    <source>
        <dbReference type="ARBA" id="ARBA00022679"/>
    </source>
</evidence>
<dbReference type="Gene3D" id="3.30.565.10">
    <property type="entry name" value="Histidine kinase-like ATPase, C-terminal domain"/>
    <property type="match status" value="1"/>
</dbReference>
<sequence length="174" mass="19296">INDILDLSKIEAGKMELHIEEFEFEKHLSQIEATAKPLVEKNGNELVIEKPDDLEKLTNDQTKLRQILFNMLSNAAKFTKKGTITLGITKYDEKVTFAVTDTGIGMNAEQLGKVFEEFTQAESSTSKDYGGTGLGLPISKKMTEMMGGVMEVESEEGRGTTFSITIPIVIQEEE</sequence>
<keyword evidence="5" id="KW-0418">Kinase</keyword>
<gene>
    <name evidence="7" type="ORF">METZ01_LOCUS414281</name>
</gene>
<dbReference type="GO" id="GO:0009927">
    <property type="term" value="F:histidine phosphotransfer kinase activity"/>
    <property type="evidence" value="ECO:0007669"/>
    <property type="project" value="TreeGrafter"/>
</dbReference>
<evidence type="ECO:0000259" key="6">
    <source>
        <dbReference type="PROSITE" id="PS50109"/>
    </source>
</evidence>
<accession>A0A382WRG1</accession>
<evidence type="ECO:0000256" key="3">
    <source>
        <dbReference type="ARBA" id="ARBA00022553"/>
    </source>
</evidence>
<proteinExistence type="predicted"/>
<name>A0A382WRG1_9ZZZZ</name>
<dbReference type="Pfam" id="PF02518">
    <property type="entry name" value="HATPase_c"/>
    <property type="match status" value="1"/>
</dbReference>
<dbReference type="GO" id="GO:0000155">
    <property type="term" value="F:phosphorelay sensor kinase activity"/>
    <property type="evidence" value="ECO:0007669"/>
    <property type="project" value="TreeGrafter"/>
</dbReference>
<dbReference type="PANTHER" id="PTHR43047">
    <property type="entry name" value="TWO-COMPONENT HISTIDINE PROTEIN KINASE"/>
    <property type="match status" value="1"/>
</dbReference>
<evidence type="ECO:0000256" key="1">
    <source>
        <dbReference type="ARBA" id="ARBA00000085"/>
    </source>
</evidence>
<comment type="catalytic activity">
    <reaction evidence="1">
        <text>ATP + protein L-histidine = ADP + protein N-phospho-L-histidine.</text>
        <dbReference type="EC" id="2.7.13.3"/>
    </reaction>
</comment>
<dbReference type="EMBL" id="UINC01161948">
    <property type="protein sequence ID" value="SVD61427.1"/>
    <property type="molecule type" value="Genomic_DNA"/>
</dbReference>
<dbReference type="InterPro" id="IPR005467">
    <property type="entry name" value="His_kinase_dom"/>
</dbReference>
<evidence type="ECO:0000256" key="2">
    <source>
        <dbReference type="ARBA" id="ARBA00012438"/>
    </source>
</evidence>
<dbReference type="PROSITE" id="PS50109">
    <property type="entry name" value="HIS_KIN"/>
    <property type="match status" value="1"/>
</dbReference>
<reference evidence="7" key="1">
    <citation type="submission" date="2018-05" db="EMBL/GenBank/DDBJ databases">
        <authorList>
            <person name="Lanie J.A."/>
            <person name="Ng W.-L."/>
            <person name="Kazmierczak K.M."/>
            <person name="Andrzejewski T.M."/>
            <person name="Davidsen T.M."/>
            <person name="Wayne K.J."/>
            <person name="Tettelin H."/>
            <person name="Glass J.I."/>
            <person name="Rusch D."/>
            <person name="Podicherti R."/>
            <person name="Tsui H.-C.T."/>
            <person name="Winkler M.E."/>
        </authorList>
    </citation>
    <scope>NUCLEOTIDE SEQUENCE</scope>
</reference>
<dbReference type="GO" id="GO:0005886">
    <property type="term" value="C:plasma membrane"/>
    <property type="evidence" value="ECO:0007669"/>
    <property type="project" value="TreeGrafter"/>
</dbReference>
<dbReference type="InterPro" id="IPR004358">
    <property type="entry name" value="Sig_transdc_His_kin-like_C"/>
</dbReference>
<dbReference type="InterPro" id="IPR036890">
    <property type="entry name" value="HATPase_C_sf"/>
</dbReference>
<keyword evidence="3" id="KW-0597">Phosphoprotein</keyword>
<keyword evidence="4" id="KW-0808">Transferase</keyword>
<feature type="non-terminal residue" evidence="7">
    <location>
        <position position="1"/>
    </location>
</feature>
<dbReference type="PRINTS" id="PR00344">
    <property type="entry name" value="BCTRLSENSOR"/>
</dbReference>
<dbReference type="FunFam" id="3.30.565.10:FF:000010">
    <property type="entry name" value="Sensor histidine kinase RcsC"/>
    <property type="match status" value="1"/>
</dbReference>
<dbReference type="SMART" id="SM00387">
    <property type="entry name" value="HATPase_c"/>
    <property type="match status" value="1"/>
</dbReference>
<organism evidence="7">
    <name type="scientific">marine metagenome</name>
    <dbReference type="NCBI Taxonomy" id="408172"/>
    <lineage>
        <taxon>unclassified sequences</taxon>
        <taxon>metagenomes</taxon>
        <taxon>ecological metagenomes</taxon>
    </lineage>
</organism>
<evidence type="ECO:0000313" key="7">
    <source>
        <dbReference type="EMBL" id="SVD61427.1"/>
    </source>
</evidence>
<dbReference type="CDD" id="cd16922">
    <property type="entry name" value="HATPase_EvgS-ArcB-TorS-like"/>
    <property type="match status" value="1"/>
</dbReference>
<dbReference type="SUPFAM" id="SSF55874">
    <property type="entry name" value="ATPase domain of HSP90 chaperone/DNA topoisomerase II/histidine kinase"/>
    <property type="match status" value="1"/>
</dbReference>
<feature type="domain" description="Histidine kinase" evidence="6">
    <location>
        <begin position="1"/>
        <end position="170"/>
    </location>
</feature>
<dbReference type="PANTHER" id="PTHR43047:SF72">
    <property type="entry name" value="OSMOSENSING HISTIDINE PROTEIN KINASE SLN1"/>
    <property type="match status" value="1"/>
</dbReference>